<dbReference type="EMBL" id="CP000910">
    <property type="protein sequence ID" value="ABY23308.1"/>
    <property type="molecule type" value="Genomic_DNA"/>
</dbReference>
<comment type="cofactor">
    <cofactor evidence="1">
        <name>Mg(2+)</name>
        <dbReference type="ChEBI" id="CHEBI:18420"/>
    </cofactor>
</comment>
<comment type="similarity">
    <text evidence="2">Belongs to the ComB family.</text>
</comment>
<evidence type="ECO:0000256" key="5">
    <source>
        <dbReference type="ARBA" id="ARBA00022801"/>
    </source>
</evidence>
<dbReference type="SMR" id="A9WR02"/>
<dbReference type="eggNOG" id="COG2045">
    <property type="taxonomic scope" value="Bacteria"/>
</dbReference>
<evidence type="ECO:0000256" key="4">
    <source>
        <dbReference type="ARBA" id="ARBA00021948"/>
    </source>
</evidence>
<evidence type="ECO:0000256" key="6">
    <source>
        <dbReference type="ARBA" id="ARBA00022842"/>
    </source>
</evidence>
<dbReference type="PANTHER" id="PTHR37311">
    <property type="entry name" value="2-PHOSPHOSULFOLACTATE PHOSPHATASE-RELATED"/>
    <property type="match status" value="1"/>
</dbReference>
<dbReference type="InterPro" id="IPR005238">
    <property type="entry name" value="ComB-like"/>
</dbReference>
<evidence type="ECO:0000256" key="7">
    <source>
        <dbReference type="ARBA" id="ARBA00033711"/>
    </source>
</evidence>
<dbReference type="HOGENOM" id="CLU_094942_0_0_11"/>
<dbReference type="InterPro" id="IPR036702">
    <property type="entry name" value="ComB-like_sf"/>
</dbReference>
<evidence type="ECO:0000256" key="1">
    <source>
        <dbReference type="ARBA" id="ARBA00001946"/>
    </source>
</evidence>
<dbReference type="STRING" id="288705.RSal33209_1572"/>
<dbReference type="Pfam" id="PF04029">
    <property type="entry name" value="2-ph_phosp"/>
    <property type="match status" value="1"/>
</dbReference>
<dbReference type="Gene3D" id="3.90.1560.10">
    <property type="entry name" value="ComB-like"/>
    <property type="match status" value="1"/>
</dbReference>
<sequence>MPVEQCWGLNGALAQCRAGDIAVVHDVLSFSTTVSVALDAGADVLPFAGNDEAAIVFAAQNDAMYAARRGTPGQMTLSPLSIRSHFSHDSGTLMQQKLVLPSPNGSTRSANLAARGIKVLTSGLRNASVIAKWLAEKHHGKVVCISAGERWPDDSLRPAVEDLMGAGMLISEIKAISTDIALGIDAAVALDSYRSFAAQLVELVKSSASGRELIDAGFADDVNIACELNESRSVAIFDQSRKSFKLA</sequence>
<dbReference type="AlphaFoldDB" id="A9WR02"/>
<dbReference type="GO" id="GO:0000287">
    <property type="term" value="F:magnesium ion binding"/>
    <property type="evidence" value="ECO:0007669"/>
    <property type="project" value="InterPro"/>
</dbReference>
<proteinExistence type="inferred from homology"/>
<keyword evidence="5 8" id="KW-0378">Hydrolase</keyword>
<evidence type="ECO:0000256" key="3">
    <source>
        <dbReference type="ARBA" id="ARBA00012953"/>
    </source>
</evidence>
<accession>A9WR02</accession>
<dbReference type="GO" id="GO:0050532">
    <property type="term" value="F:2-phosphosulfolactate phosphatase activity"/>
    <property type="evidence" value="ECO:0007669"/>
    <property type="project" value="UniProtKB-EC"/>
</dbReference>
<evidence type="ECO:0000256" key="2">
    <source>
        <dbReference type="ARBA" id="ARBA00009997"/>
    </source>
</evidence>
<dbReference type="PANTHER" id="PTHR37311:SF1">
    <property type="entry name" value="2-PHOSPHOSULFOLACTATE PHOSPHATASE-RELATED"/>
    <property type="match status" value="1"/>
</dbReference>
<dbReference type="RefSeq" id="WP_012244985.1">
    <property type="nucleotide sequence ID" value="NC_010168.1"/>
</dbReference>
<name>A9WR02_RENSM</name>
<dbReference type="KEGG" id="rsa:RSal33209_1572"/>
<dbReference type="EC" id="3.1.3.71" evidence="3"/>
<comment type="catalytic activity">
    <reaction evidence="7">
        <text>(2R)-O-phospho-3-sulfolactate + H2O = (2R)-3-sulfolactate + phosphate</text>
        <dbReference type="Rhea" id="RHEA:23416"/>
        <dbReference type="ChEBI" id="CHEBI:15377"/>
        <dbReference type="ChEBI" id="CHEBI:15597"/>
        <dbReference type="ChEBI" id="CHEBI:43474"/>
        <dbReference type="ChEBI" id="CHEBI:58738"/>
        <dbReference type="EC" id="3.1.3.71"/>
    </reaction>
</comment>
<dbReference type="GO" id="GO:0050545">
    <property type="term" value="F:sulfopyruvate decarboxylase activity"/>
    <property type="evidence" value="ECO:0007669"/>
    <property type="project" value="TreeGrafter"/>
</dbReference>
<dbReference type="Proteomes" id="UP000002007">
    <property type="component" value="Chromosome"/>
</dbReference>
<protein>
    <recommendedName>
        <fullName evidence="4">Probable 2-phosphosulfolactate phosphatase</fullName>
        <ecNumber evidence="3">3.1.3.71</ecNumber>
    </recommendedName>
</protein>
<keyword evidence="6" id="KW-0460">Magnesium</keyword>
<dbReference type="SUPFAM" id="SSF142823">
    <property type="entry name" value="ComB-like"/>
    <property type="match status" value="1"/>
</dbReference>
<reference evidence="9" key="1">
    <citation type="journal article" date="2008" name="J. Bacteriol.">
        <title>Genome sequence of the fish pathogen Renibacterium salmoninarum suggests reductive evolution away from an environmental Arthrobacter ancestor.</title>
        <authorList>
            <person name="Wiens G.D."/>
            <person name="Rockey D.D."/>
            <person name="Wu Z."/>
            <person name="Chang J."/>
            <person name="Levy R."/>
            <person name="Crane S."/>
            <person name="Chen D.S."/>
            <person name="Capri G.R."/>
            <person name="Burnett J.R."/>
            <person name="Sudheesh P.S."/>
            <person name="Schipma M.J."/>
            <person name="Burd H."/>
            <person name="Bhattacharyya A."/>
            <person name="Rhodes L.D."/>
            <person name="Kaul R."/>
            <person name="Strom M.S."/>
        </authorList>
    </citation>
    <scope>NUCLEOTIDE SEQUENCE [LARGE SCALE GENOMIC DNA]</scope>
    <source>
        <strain evidence="9">ATCC 33209 / DSM 20767 / JCM 11484 / NBRC 15589 / NCIMB 2235</strain>
    </source>
</reference>
<organism evidence="8 9">
    <name type="scientific">Renibacterium salmoninarum (strain ATCC 33209 / DSM 20767 / JCM 11484 / NBRC 15589 / NCIMB 2235)</name>
    <dbReference type="NCBI Taxonomy" id="288705"/>
    <lineage>
        <taxon>Bacteria</taxon>
        <taxon>Bacillati</taxon>
        <taxon>Actinomycetota</taxon>
        <taxon>Actinomycetes</taxon>
        <taxon>Micrococcales</taxon>
        <taxon>Micrococcaceae</taxon>
        <taxon>Renibacterium</taxon>
    </lineage>
</organism>
<keyword evidence="9" id="KW-1185">Reference proteome</keyword>
<evidence type="ECO:0000313" key="8">
    <source>
        <dbReference type="EMBL" id="ABY23308.1"/>
    </source>
</evidence>
<gene>
    <name evidence="8" type="ordered locus">RSal33209_1572</name>
</gene>
<evidence type="ECO:0000313" key="9">
    <source>
        <dbReference type="Proteomes" id="UP000002007"/>
    </source>
</evidence>